<dbReference type="Proteomes" id="UP000242188">
    <property type="component" value="Unassembled WGS sequence"/>
</dbReference>
<reference evidence="7 8" key="1">
    <citation type="journal article" date="2017" name="Nat. Ecol. Evol.">
        <title>Scallop genome provides insights into evolution of bilaterian karyotype and development.</title>
        <authorList>
            <person name="Wang S."/>
            <person name="Zhang J."/>
            <person name="Jiao W."/>
            <person name="Li J."/>
            <person name="Xun X."/>
            <person name="Sun Y."/>
            <person name="Guo X."/>
            <person name="Huan P."/>
            <person name="Dong B."/>
            <person name="Zhang L."/>
            <person name="Hu X."/>
            <person name="Sun X."/>
            <person name="Wang J."/>
            <person name="Zhao C."/>
            <person name="Wang Y."/>
            <person name="Wang D."/>
            <person name="Huang X."/>
            <person name="Wang R."/>
            <person name="Lv J."/>
            <person name="Li Y."/>
            <person name="Zhang Z."/>
            <person name="Liu B."/>
            <person name="Lu W."/>
            <person name="Hui Y."/>
            <person name="Liang J."/>
            <person name="Zhou Z."/>
            <person name="Hou R."/>
            <person name="Li X."/>
            <person name="Liu Y."/>
            <person name="Li H."/>
            <person name="Ning X."/>
            <person name="Lin Y."/>
            <person name="Zhao L."/>
            <person name="Xing Q."/>
            <person name="Dou J."/>
            <person name="Li Y."/>
            <person name="Mao J."/>
            <person name="Guo H."/>
            <person name="Dou H."/>
            <person name="Li T."/>
            <person name="Mu C."/>
            <person name="Jiang W."/>
            <person name="Fu Q."/>
            <person name="Fu X."/>
            <person name="Miao Y."/>
            <person name="Liu J."/>
            <person name="Yu Q."/>
            <person name="Li R."/>
            <person name="Liao H."/>
            <person name="Li X."/>
            <person name="Kong Y."/>
            <person name="Jiang Z."/>
            <person name="Chourrout D."/>
            <person name="Li R."/>
            <person name="Bao Z."/>
        </authorList>
    </citation>
    <scope>NUCLEOTIDE SEQUENCE [LARGE SCALE GENOMIC DNA]</scope>
    <source>
        <strain evidence="7 8">PY_sf001</strain>
    </source>
</reference>
<dbReference type="EMBL" id="NEDP02005524">
    <property type="protein sequence ID" value="OWF39481.1"/>
    <property type="molecule type" value="Genomic_DNA"/>
</dbReference>
<evidence type="ECO:0000256" key="4">
    <source>
        <dbReference type="ARBA" id="ARBA00022989"/>
    </source>
</evidence>
<evidence type="ECO:0000256" key="5">
    <source>
        <dbReference type="ARBA" id="ARBA00023136"/>
    </source>
</evidence>
<keyword evidence="3 6" id="KW-0812">Transmembrane</keyword>
<dbReference type="GO" id="GO:0016192">
    <property type="term" value="P:vesicle-mediated transport"/>
    <property type="evidence" value="ECO:0007669"/>
    <property type="project" value="TreeGrafter"/>
</dbReference>
<dbReference type="SMART" id="SM01077">
    <property type="entry name" value="Cg6151-P"/>
    <property type="match status" value="1"/>
</dbReference>
<dbReference type="AlphaFoldDB" id="A0A210PSL8"/>
<sequence length="140" mass="15387">MQPNAQQPPPPPPQNDQTTWWFRILVKSTGTIGGLIAMITGIVTCISLSATCIVAGVLQMLVGFIVVLFEAPCCCQFIEFADKVGKFSDNRSPWQKAALYCGADRDTMKLKARGDDVEMQATLMDNEDKVDLHVPDTQPK</sequence>
<dbReference type="InterPro" id="IPR019365">
    <property type="entry name" value="TVP18/Ca-channel_flower"/>
</dbReference>
<protein>
    <submittedName>
        <fullName evidence="7">Calcium channel flower-like</fullName>
    </submittedName>
</protein>
<evidence type="ECO:0000256" key="1">
    <source>
        <dbReference type="ARBA" id="ARBA00004127"/>
    </source>
</evidence>
<gene>
    <name evidence="7" type="ORF">KP79_PYT03695</name>
</gene>
<dbReference type="Pfam" id="PF10233">
    <property type="entry name" value="Cg6151-P"/>
    <property type="match status" value="1"/>
</dbReference>
<keyword evidence="5 6" id="KW-0472">Membrane</keyword>
<feature type="transmembrane region" description="Helical" evidence="6">
    <location>
        <begin position="50"/>
        <end position="69"/>
    </location>
</feature>
<organism evidence="7 8">
    <name type="scientific">Mizuhopecten yessoensis</name>
    <name type="common">Japanese scallop</name>
    <name type="synonym">Patinopecten yessoensis</name>
    <dbReference type="NCBI Taxonomy" id="6573"/>
    <lineage>
        <taxon>Eukaryota</taxon>
        <taxon>Metazoa</taxon>
        <taxon>Spiralia</taxon>
        <taxon>Lophotrochozoa</taxon>
        <taxon>Mollusca</taxon>
        <taxon>Bivalvia</taxon>
        <taxon>Autobranchia</taxon>
        <taxon>Pteriomorphia</taxon>
        <taxon>Pectinida</taxon>
        <taxon>Pectinoidea</taxon>
        <taxon>Pectinidae</taxon>
        <taxon>Mizuhopecten</taxon>
    </lineage>
</organism>
<comment type="subcellular location">
    <subcellularLocation>
        <location evidence="1">Endomembrane system</location>
        <topology evidence="1">Multi-pass membrane protein</topology>
    </subcellularLocation>
</comment>
<name>A0A210PSL8_MIZYE</name>
<dbReference type="OrthoDB" id="9934994at2759"/>
<evidence type="ECO:0000256" key="6">
    <source>
        <dbReference type="SAM" id="Phobius"/>
    </source>
</evidence>
<dbReference type="PANTHER" id="PTHR13314">
    <property type="entry name" value="CALCIUM CHANNEL FLOWER HOMOLOG"/>
    <property type="match status" value="1"/>
</dbReference>
<proteinExistence type="inferred from homology"/>
<accession>A0A210PSL8</accession>
<comment type="similarity">
    <text evidence="2">Belongs to the calcium channel flower family.</text>
</comment>
<keyword evidence="8" id="KW-1185">Reference proteome</keyword>
<evidence type="ECO:0000313" key="8">
    <source>
        <dbReference type="Proteomes" id="UP000242188"/>
    </source>
</evidence>
<keyword evidence="4 6" id="KW-1133">Transmembrane helix</keyword>
<dbReference type="PANTHER" id="PTHR13314:SF2">
    <property type="entry name" value="CALCIUM CHANNEL FLOWER HOMOLOG"/>
    <property type="match status" value="1"/>
</dbReference>
<evidence type="ECO:0000256" key="3">
    <source>
        <dbReference type="ARBA" id="ARBA00022692"/>
    </source>
</evidence>
<evidence type="ECO:0000313" key="7">
    <source>
        <dbReference type="EMBL" id="OWF39481.1"/>
    </source>
</evidence>
<comment type="caution">
    <text evidence="7">The sequence shown here is derived from an EMBL/GenBank/DDBJ whole genome shotgun (WGS) entry which is preliminary data.</text>
</comment>
<dbReference type="GO" id="GO:0016020">
    <property type="term" value="C:membrane"/>
    <property type="evidence" value="ECO:0007669"/>
    <property type="project" value="InterPro"/>
</dbReference>
<evidence type="ECO:0000256" key="2">
    <source>
        <dbReference type="ARBA" id="ARBA00010023"/>
    </source>
</evidence>
<dbReference type="GO" id="GO:0012505">
    <property type="term" value="C:endomembrane system"/>
    <property type="evidence" value="ECO:0007669"/>
    <property type="project" value="UniProtKB-SubCell"/>
</dbReference>
<feature type="transmembrane region" description="Helical" evidence="6">
    <location>
        <begin position="20"/>
        <end position="43"/>
    </location>
</feature>